<dbReference type="AlphaFoldDB" id="A0A3S2XCN9"/>
<name>A0A3S2XCN9_9FLAO</name>
<comment type="caution">
    <text evidence="1">The sequence shown here is derived from an EMBL/GenBank/DDBJ whole genome shotgun (WGS) entry which is preliminary data.</text>
</comment>
<sequence>MDIVKFKITPKTIKIEVRNSNNYIFDFNTAVDIDKEDKDVLLKLHNALVLLFRKENVPETKNHISPNQTNILDQINAISDSKEGRTMNLK</sequence>
<dbReference type="EMBL" id="SACJ01000006">
    <property type="protein sequence ID" value="RVT75432.1"/>
    <property type="molecule type" value="Genomic_DNA"/>
</dbReference>
<protein>
    <submittedName>
        <fullName evidence="1">Uncharacterized protein</fullName>
    </submittedName>
</protein>
<organism evidence="1 2">
    <name type="scientific">Flavobacterium sufflavum</name>
    <dbReference type="NCBI Taxonomy" id="1921138"/>
    <lineage>
        <taxon>Bacteria</taxon>
        <taxon>Pseudomonadati</taxon>
        <taxon>Bacteroidota</taxon>
        <taxon>Flavobacteriia</taxon>
        <taxon>Flavobacteriales</taxon>
        <taxon>Flavobacteriaceae</taxon>
        <taxon>Flavobacterium</taxon>
    </lineage>
</organism>
<dbReference type="OrthoDB" id="1364245at2"/>
<reference evidence="1 2" key="1">
    <citation type="submission" date="2019-01" db="EMBL/GenBank/DDBJ databases">
        <authorList>
            <person name="Chen W.-M."/>
        </authorList>
    </citation>
    <scope>NUCLEOTIDE SEQUENCE [LARGE SCALE GENOMIC DNA]</scope>
    <source>
        <strain evidence="1 2">BBQ-12</strain>
    </source>
</reference>
<accession>A0A3S2XCN9</accession>
<evidence type="ECO:0000313" key="2">
    <source>
        <dbReference type="Proteomes" id="UP000285211"/>
    </source>
</evidence>
<proteinExistence type="predicted"/>
<dbReference type="RefSeq" id="WP_128195617.1">
    <property type="nucleotide sequence ID" value="NZ_SACJ01000006.1"/>
</dbReference>
<evidence type="ECO:0000313" key="1">
    <source>
        <dbReference type="EMBL" id="RVT75432.1"/>
    </source>
</evidence>
<gene>
    <name evidence="1" type="ORF">EOD40_11390</name>
</gene>
<keyword evidence="2" id="KW-1185">Reference proteome</keyword>
<dbReference type="Proteomes" id="UP000285211">
    <property type="component" value="Unassembled WGS sequence"/>
</dbReference>